<protein>
    <submittedName>
        <fullName evidence="2">Uncharacterized protein</fullName>
    </submittedName>
</protein>
<proteinExistence type="predicted"/>
<dbReference type="AlphaFoldDB" id="A0A916WPA7"/>
<dbReference type="RefSeq" id="WP_188585199.1">
    <property type="nucleotide sequence ID" value="NZ_BMGC01000003.1"/>
</dbReference>
<keyword evidence="1" id="KW-1133">Transmembrane helix</keyword>
<reference evidence="2" key="1">
    <citation type="journal article" date="2014" name="Int. J. Syst. Evol. Microbiol.">
        <title>Complete genome sequence of Corynebacterium casei LMG S-19264T (=DSM 44701T), isolated from a smear-ripened cheese.</title>
        <authorList>
            <consortium name="US DOE Joint Genome Institute (JGI-PGF)"/>
            <person name="Walter F."/>
            <person name="Albersmeier A."/>
            <person name="Kalinowski J."/>
            <person name="Ruckert C."/>
        </authorList>
    </citation>
    <scope>NUCLEOTIDE SEQUENCE</scope>
    <source>
        <strain evidence="2">CGMCC 1.12827</strain>
    </source>
</reference>
<keyword evidence="1" id="KW-0472">Membrane</keyword>
<accession>A0A916WPA7</accession>
<feature type="transmembrane region" description="Helical" evidence="1">
    <location>
        <begin position="52"/>
        <end position="73"/>
    </location>
</feature>
<evidence type="ECO:0000313" key="3">
    <source>
        <dbReference type="Proteomes" id="UP000621454"/>
    </source>
</evidence>
<keyword evidence="1" id="KW-0812">Transmembrane</keyword>
<reference evidence="2" key="2">
    <citation type="submission" date="2020-09" db="EMBL/GenBank/DDBJ databases">
        <authorList>
            <person name="Sun Q."/>
            <person name="Zhou Y."/>
        </authorList>
    </citation>
    <scope>NUCLEOTIDE SEQUENCE</scope>
    <source>
        <strain evidence="2">CGMCC 1.12827</strain>
    </source>
</reference>
<comment type="caution">
    <text evidence="2">The sequence shown here is derived from an EMBL/GenBank/DDBJ whole genome shotgun (WGS) entry which is preliminary data.</text>
</comment>
<sequence length="81" mass="8534">MIRRLIAVVVAVAGVVMLVLGCLNATRTASMPPTTYNGKQIAGPYDQLIIDGNWVAIATVGAIMVLCAVFVGFTRSTRPAQ</sequence>
<keyword evidence="3" id="KW-1185">Reference proteome</keyword>
<organism evidence="2 3">
    <name type="scientific">Gordonia jinhuaensis</name>
    <dbReference type="NCBI Taxonomy" id="1517702"/>
    <lineage>
        <taxon>Bacteria</taxon>
        <taxon>Bacillati</taxon>
        <taxon>Actinomycetota</taxon>
        <taxon>Actinomycetes</taxon>
        <taxon>Mycobacteriales</taxon>
        <taxon>Gordoniaceae</taxon>
        <taxon>Gordonia</taxon>
    </lineage>
</organism>
<gene>
    <name evidence="2" type="ORF">GCM10011489_07130</name>
</gene>
<dbReference type="Proteomes" id="UP000621454">
    <property type="component" value="Unassembled WGS sequence"/>
</dbReference>
<evidence type="ECO:0000313" key="2">
    <source>
        <dbReference type="EMBL" id="GGB21538.1"/>
    </source>
</evidence>
<evidence type="ECO:0000256" key="1">
    <source>
        <dbReference type="SAM" id="Phobius"/>
    </source>
</evidence>
<dbReference type="EMBL" id="BMGC01000003">
    <property type="protein sequence ID" value="GGB21538.1"/>
    <property type="molecule type" value="Genomic_DNA"/>
</dbReference>
<name>A0A916WPA7_9ACTN</name>
<dbReference type="PROSITE" id="PS51257">
    <property type="entry name" value="PROKAR_LIPOPROTEIN"/>
    <property type="match status" value="1"/>
</dbReference>